<comment type="subcellular location">
    <subcellularLocation>
        <location evidence="1">Periplasm</location>
    </subcellularLocation>
</comment>
<dbReference type="InterPro" id="IPR039424">
    <property type="entry name" value="SBP_5"/>
</dbReference>
<feature type="domain" description="Solute-binding protein family 5" evidence="4">
    <location>
        <begin position="69"/>
        <end position="423"/>
    </location>
</feature>
<dbReference type="SUPFAM" id="SSF53850">
    <property type="entry name" value="Periplasmic binding protein-like II"/>
    <property type="match status" value="1"/>
</dbReference>
<dbReference type="PANTHER" id="PTHR30290">
    <property type="entry name" value="PERIPLASMIC BINDING COMPONENT OF ABC TRANSPORTER"/>
    <property type="match status" value="1"/>
</dbReference>
<organism evidence="5 6">
    <name type="scientific">Paeniroseomonas aquatica</name>
    <dbReference type="NCBI Taxonomy" id="373043"/>
    <lineage>
        <taxon>Bacteria</taxon>
        <taxon>Pseudomonadati</taxon>
        <taxon>Pseudomonadota</taxon>
        <taxon>Alphaproteobacteria</taxon>
        <taxon>Acetobacterales</taxon>
        <taxon>Acetobacteraceae</taxon>
        <taxon>Paeniroseomonas</taxon>
    </lineage>
</organism>
<evidence type="ECO:0000256" key="3">
    <source>
        <dbReference type="ARBA" id="ARBA00022729"/>
    </source>
</evidence>
<sequence>MQRRHLLAATGAALAAPRTGRAQAARTLRFIPQADLATLDPHWNTAYVTRNHGFLVFDTLYGLDEGFAPQPQMVAGHVVEADGKRWTLTLRDGLRWHDGTPVLARDCVASIRRWASKDAFGQALLAATDELSAPDDRTLLFRLKRPFPLLPAALGKSGVYMPAMMPERLARTDAATQVTEMVGSGPFRFLAAERVAGARAAYARNADYIPRPEGAPSGTAGPKHVHLDRVEWLTTPDPATAAGALQAGEVDWWDFVIPDLVPLLRRNRRLTVGVQDPAGFCASFRMNHLQPPFDNPAVRRAVLGAIVQSDFMLAAAGEDRAMWKVPAGIFTPGAPLANDAGLEVLAGPRDLERSRRELAAAGYKGEPVALLVPTDFPHLKAMSDIGADLLQRLGMTVDYQALDWGTVVSRRGSRAAPSQGGWSGFFTFSAGPDNATPAGHTMLRGNGAAGWFGWPDDPELESLRDAWFTAPDLAAQQATAAAMQRRAFETVPFVPLGQYFQATAYRTTVTGVLPGFASFWNVRKSG</sequence>
<dbReference type="PANTHER" id="PTHR30290:SF38">
    <property type="entry name" value="D,D-DIPEPTIDE-BINDING PERIPLASMIC PROTEIN DDPA-RELATED"/>
    <property type="match status" value="1"/>
</dbReference>
<dbReference type="Gene3D" id="3.40.190.10">
    <property type="entry name" value="Periplasmic binding protein-like II"/>
    <property type="match status" value="1"/>
</dbReference>
<dbReference type="PIRSF" id="PIRSF002741">
    <property type="entry name" value="MppA"/>
    <property type="match status" value="1"/>
</dbReference>
<evidence type="ECO:0000313" key="5">
    <source>
        <dbReference type="EMBL" id="MDN3564292.1"/>
    </source>
</evidence>
<evidence type="ECO:0000256" key="1">
    <source>
        <dbReference type="ARBA" id="ARBA00004418"/>
    </source>
</evidence>
<reference evidence="6" key="1">
    <citation type="journal article" date="2019" name="Int. J. Syst. Evol. Microbiol.">
        <title>The Global Catalogue of Microorganisms (GCM) 10K type strain sequencing project: providing services to taxonomists for standard genome sequencing and annotation.</title>
        <authorList>
            <consortium name="The Broad Institute Genomics Platform"/>
            <consortium name="The Broad Institute Genome Sequencing Center for Infectious Disease"/>
            <person name="Wu L."/>
            <person name="Ma J."/>
        </authorList>
    </citation>
    <scope>NUCLEOTIDE SEQUENCE [LARGE SCALE GENOMIC DNA]</scope>
    <source>
        <strain evidence="6">CECT 7131</strain>
    </source>
</reference>
<evidence type="ECO:0000256" key="2">
    <source>
        <dbReference type="ARBA" id="ARBA00005695"/>
    </source>
</evidence>
<keyword evidence="6" id="KW-1185">Reference proteome</keyword>
<dbReference type="CDD" id="cd08502">
    <property type="entry name" value="PBP2_NikA_DppA_OppA_like_16"/>
    <property type="match status" value="1"/>
</dbReference>
<dbReference type="EMBL" id="JAUFPN010000072">
    <property type="protein sequence ID" value="MDN3564292.1"/>
    <property type="molecule type" value="Genomic_DNA"/>
</dbReference>
<name>A0ABT8A3G0_9PROT</name>
<dbReference type="InterPro" id="IPR030678">
    <property type="entry name" value="Peptide/Ni-bd"/>
</dbReference>
<dbReference type="InterPro" id="IPR000914">
    <property type="entry name" value="SBP_5_dom"/>
</dbReference>
<gene>
    <name evidence="5" type="ORF">QWZ14_07920</name>
</gene>
<proteinExistence type="inferred from homology"/>
<evidence type="ECO:0000313" key="6">
    <source>
        <dbReference type="Proteomes" id="UP001529369"/>
    </source>
</evidence>
<comment type="caution">
    <text evidence="5">The sequence shown here is derived from an EMBL/GenBank/DDBJ whole genome shotgun (WGS) entry which is preliminary data.</text>
</comment>
<accession>A0ABT8A3G0</accession>
<dbReference type="Proteomes" id="UP001529369">
    <property type="component" value="Unassembled WGS sequence"/>
</dbReference>
<protein>
    <submittedName>
        <fullName evidence="5">ABC transporter substrate-binding protein</fullName>
    </submittedName>
</protein>
<dbReference type="RefSeq" id="WP_290316084.1">
    <property type="nucleotide sequence ID" value="NZ_JAUFPN010000072.1"/>
</dbReference>
<dbReference type="Pfam" id="PF00496">
    <property type="entry name" value="SBP_bac_5"/>
    <property type="match status" value="1"/>
</dbReference>
<dbReference type="Gene3D" id="3.10.105.10">
    <property type="entry name" value="Dipeptide-binding Protein, Domain 3"/>
    <property type="match status" value="1"/>
</dbReference>
<comment type="similarity">
    <text evidence="2">Belongs to the bacterial solute-binding protein 5 family.</text>
</comment>
<evidence type="ECO:0000259" key="4">
    <source>
        <dbReference type="Pfam" id="PF00496"/>
    </source>
</evidence>
<keyword evidence="3" id="KW-0732">Signal</keyword>